<dbReference type="Proteomes" id="UP000799441">
    <property type="component" value="Unassembled WGS sequence"/>
</dbReference>
<feature type="compositionally biased region" description="Basic and acidic residues" evidence="1">
    <location>
        <begin position="473"/>
        <end position="482"/>
    </location>
</feature>
<protein>
    <submittedName>
        <fullName evidence="2">Uncharacterized protein</fullName>
    </submittedName>
</protein>
<sequence>MGLFVSEDGQYQGWLAALLCCCAAVNEDEAPIERGRSRPSTRQGNEVCTSQPLPLATLPPYTQHGSPISLPEWKDDKVMADDDTQRPKTPSPVRHHPSKPSLLARKELSDRRSSHSRERKSAHGSRPSTSASSGFRRLESAEAKRSSLVPLKLGPVKLSPAVEASGTPGSASSPRVGWRNQRSESTKELLGDPPRLAKESPFQRCQRRSSSVPAVRSYDSTGLIAMPASFDNKAQFAQRPPPLRQTSSDSIHHQAQQGKESSVKPRPSSDSTRVKQKQSNQSLRRNLPANAETEVDREILELNTIIEERRADKSRHKKFENHIPAVAPSMQVRARSETLNSIGSAFSRPATARQQPARIWTDFDPPANVSRKPSFKRSPSQTSSRVSGWLSGLMGSTPTQSPTQEPFYKCRPPAGVVPSAAHSRTSLCSSLTDIDSPSLTVATTPTTKGHNRSVTADSRTTPSSPATTYGQSDIDKRKERENWPNASSATDQVGIAF</sequence>
<dbReference type="EMBL" id="MU003813">
    <property type="protein sequence ID" value="KAF2719328.1"/>
    <property type="molecule type" value="Genomic_DNA"/>
</dbReference>
<name>A0A9P4Q2E4_9PEZI</name>
<keyword evidence="3" id="KW-1185">Reference proteome</keyword>
<feature type="region of interest" description="Disordered" evidence="1">
    <location>
        <begin position="361"/>
        <end position="387"/>
    </location>
</feature>
<proteinExistence type="predicted"/>
<dbReference type="AlphaFoldDB" id="A0A9P4Q2E4"/>
<feature type="compositionally biased region" description="Basic and acidic residues" evidence="1">
    <location>
        <begin position="72"/>
        <end position="86"/>
    </location>
</feature>
<evidence type="ECO:0000256" key="1">
    <source>
        <dbReference type="SAM" id="MobiDB-lite"/>
    </source>
</evidence>
<dbReference type="OrthoDB" id="3595619at2759"/>
<feature type="compositionally biased region" description="Basic and acidic residues" evidence="1">
    <location>
        <begin position="181"/>
        <end position="198"/>
    </location>
</feature>
<evidence type="ECO:0000313" key="3">
    <source>
        <dbReference type="Proteomes" id="UP000799441"/>
    </source>
</evidence>
<gene>
    <name evidence="2" type="ORF">K431DRAFT_114619</name>
</gene>
<comment type="caution">
    <text evidence="2">The sequence shown here is derived from an EMBL/GenBank/DDBJ whole genome shotgun (WGS) entry which is preliminary data.</text>
</comment>
<organism evidence="2 3">
    <name type="scientific">Polychaeton citri CBS 116435</name>
    <dbReference type="NCBI Taxonomy" id="1314669"/>
    <lineage>
        <taxon>Eukaryota</taxon>
        <taxon>Fungi</taxon>
        <taxon>Dikarya</taxon>
        <taxon>Ascomycota</taxon>
        <taxon>Pezizomycotina</taxon>
        <taxon>Dothideomycetes</taxon>
        <taxon>Dothideomycetidae</taxon>
        <taxon>Capnodiales</taxon>
        <taxon>Capnodiaceae</taxon>
        <taxon>Polychaeton</taxon>
    </lineage>
</organism>
<feature type="compositionally biased region" description="Basic and acidic residues" evidence="1">
    <location>
        <begin position="104"/>
        <end position="121"/>
    </location>
</feature>
<feature type="compositionally biased region" description="Polar residues" evidence="1">
    <location>
        <begin position="244"/>
        <end position="260"/>
    </location>
</feature>
<feature type="compositionally biased region" description="Basic and acidic residues" evidence="1">
    <location>
        <begin position="136"/>
        <end position="145"/>
    </location>
</feature>
<feature type="region of interest" description="Disordered" evidence="1">
    <location>
        <begin position="32"/>
        <end position="218"/>
    </location>
</feature>
<evidence type="ECO:0000313" key="2">
    <source>
        <dbReference type="EMBL" id="KAF2719328.1"/>
    </source>
</evidence>
<reference evidence="2" key="1">
    <citation type="journal article" date="2020" name="Stud. Mycol.">
        <title>101 Dothideomycetes genomes: a test case for predicting lifestyles and emergence of pathogens.</title>
        <authorList>
            <person name="Haridas S."/>
            <person name="Albert R."/>
            <person name="Binder M."/>
            <person name="Bloem J."/>
            <person name="Labutti K."/>
            <person name="Salamov A."/>
            <person name="Andreopoulos B."/>
            <person name="Baker S."/>
            <person name="Barry K."/>
            <person name="Bills G."/>
            <person name="Bluhm B."/>
            <person name="Cannon C."/>
            <person name="Castanera R."/>
            <person name="Culley D."/>
            <person name="Daum C."/>
            <person name="Ezra D."/>
            <person name="Gonzalez J."/>
            <person name="Henrissat B."/>
            <person name="Kuo A."/>
            <person name="Liang C."/>
            <person name="Lipzen A."/>
            <person name="Lutzoni F."/>
            <person name="Magnuson J."/>
            <person name="Mondo S."/>
            <person name="Nolan M."/>
            <person name="Ohm R."/>
            <person name="Pangilinan J."/>
            <person name="Park H.-J."/>
            <person name="Ramirez L."/>
            <person name="Alfaro M."/>
            <person name="Sun H."/>
            <person name="Tritt A."/>
            <person name="Yoshinaga Y."/>
            <person name="Zwiers L.-H."/>
            <person name="Turgeon B."/>
            <person name="Goodwin S."/>
            <person name="Spatafora J."/>
            <person name="Crous P."/>
            <person name="Grigoriev I."/>
        </authorList>
    </citation>
    <scope>NUCLEOTIDE SEQUENCE</scope>
    <source>
        <strain evidence="2">CBS 116435</strain>
    </source>
</reference>
<feature type="compositionally biased region" description="Polar residues" evidence="1">
    <location>
        <begin position="437"/>
        <end position="471"/>
    </location>
</feature>
<accession>A0A9P4Q2E4</accession>
<feature type="compositionally biased region" description="Polar residues" evidence="1">
    <location>
        <begin position="377"/>
        <end position="386"/>
    </location>
</feature>
<feature type="region of interest" description="Disordered" evidence="1">
    <location>
        <begin position="231"/>
        <end position="299"/>
    </location>
</feature>
<feature type="region of interest" description="Disordered" evidence="1">
    <location>
        <begin position="437"/>
        <end position="497"/>
    </location>
</feature>
<feature type="compositionally biased region" description="Polar residues" evidence="1">
    <location>
        <begin position="38"/>
        <end position="52"/>
    </location>
</feature>